<dbReference type="EMBL" id="JACEIK010006921">
    <property type="protein sequence ID" value="MCE3049474.1"/>
    <property type="molecule type" value="Genomic_DNA"/>
</dbReference>
<gene>
    <name evidence="1" type="ORF">HAX54_044965</name>
</gene>
<sequence>MMARNPLLLYQDIFQISMIFQKGFPRSERRISWQQLRDTGAGCPGIIRNRRCDMIMAFAFPINHGSNNRAKTRAAFIGIKQCVTNGFTDTTLKVTRCC</sequence>
<name>A0ABS8WK24_DATST</name>
<accession>A0ABS8WK24</accession>
<evidence type="ECO:0000313" key="2">
    <source>
        <dbReference type="Proteomes" id="UP000823775"/>
    </source>
</evidence>
<dbReference type="Proteomes" id="UP000823775">
    <property type="component" value="Unassembled WGS sequence"/>
</dbReference>
<organism evidence="1 2">
    <name type="scientific">Datura stramonium</name>
    <name type="common">Jimsonweed</name>
    <name type="synonym">Common thornapple</name>
    <dbReference type="NCBI Taxonomy" id="4076"/>
    <lineage>
        <taxon>Eukaryota</taxon>
        <taxon>Viridiplantae</taxon>
        <taxon>Streptophyta</taxon>
        <taxon>Embryophyta</taxon>
        <taxon>Tracheophyta</taxon>
        <taxon>Spermatophyta</taxon>
        <taxon>Magnoliopsida</taxon>
        <taxon>eudicotyledons</taxon>
        <taxon>Gunneridae</taxon>
        <taxon>Pentapetalae</taxon>
        <taxon>asterids</taxon>
        <taxon>lamiids</taxon>
        <taxon>Solanales</taxon>
        <taxon>Solanaceae</taxon>
        <taxon>Solanoideae</taxon>
        <taxon>Datureae</taxon>
        <taxon>Datura</taxon>
    </lineage>
</organism>
<evidence type="ECO:0000313" key="1">
    <source>
        <dbReference type="EMBL" id="MCE3049474.1"/>
    </source>
</evidence>
<protein>
    <submittedName>
        <fullName evidence="1">Uncharacterized protein</fullName>
    </submittedName>
</protein>
<proteinExistence type="predicted"/>
<keyword evidence="2" id="KW-1185">Reference proteome</keyword>
<comment type="caution">
    <text evidence="1">The sequence shown here is derived from an EMBL/GenBank/DDBJ whole genome shotgun (WGS) entry which is preliminary data.</text>
</comment>
<reference evidence="1 2" key="1">
    <citation type="journal article" date="2021" name="BMC Genomics">
        <title>Datura genome reveals duplications of psychoactive alkaloid biosynthetic genes and high mutation rate following tissue culture.</title>
        <authorList>
            <person name="Rajewski A."/>
            <person name="Carter-House D."/>
            <person name="Stajich J."/>
            <person name="Litt A."/>
        </authorList>
    </citation>
    <scope>NUCLEOTIDE SEQUENCE [LARGE SCALE GENOMIC DNA]</scope>
    <source>
        <strain evidence="1">AR-01</strain>
    </source>
</reference>